<sequence length="129" mass="14750">MSKTTTFTSRRLLRRFASDYQIDGDRFLEFVINRSRGNATVLKLPKRCTVEAFEFAANVQKLMRMVWSGCCADARSGDVGHQKLIQRELGVGTVRIELVPLRYQKLNRLDTTPGELIYLIAEEHGCQVQ</sequence>
<gene>
    <name evidence="1" type="ORF">Prudu_006484</name>
</gene>
<reference evidence="1" key="1">
    <citation type="journal article" date="2019" name="Science">
        <title>Mutation of a bHLH transcription factor allowed almond domestication.</title>
        <authorList>
            <person name="Sanchez-Perez R."/>
            <person name="Pavan S."/>
            <person name="Mazzeo R."/>
            <person name="Moldovan C."/>
            <person name="Aiese Cigliano R."/>
            <person name="Del Cueto J."/>
            <person name="Ricciardi F."/>
            <person name="Lotti C."/>
            <person name="Ricciardi L."/>
            <person name="Dicenta F."/>
            <person name="Lopez-Marques R.L."/>
            <person name="Lindberg Moller B."/>
        </authorList>
    </citation>
    <scope>NUCLEOTIDE SEQUENCE</scope>
</reference>
<accession>A0A4Y1QZU5</accession>
<name>A0A4Y1QZU5_PRUDU</name>
<proteinExistence type="predicted"/>
<organism evidence="1">
    <name type="scientific">Prunus dulcis</name>
    <name type="common">Almond</name>
    <name type="synonym">Amygdalus dulcis</name>
    <dbReference type="NCBI Taxonomy" id="3755"/>
    <lineage>
        <taxon>Eukaryota</taxon>
        <taxon>Viridiplantae</taxon>
        <taxon>Streptophyta</taxon>
        <taxon>Embryophyta</taxon>
        <taxon>Tracheophyta</taxon>
        <taxon>Spermatophyta</taxon>
        <taxon>Magnoliopsida</taxon>
        <taxon>eudicotyledons</taxon>
        <taxon>Gunneridae</taxon>
        <taxon>Pentapetalae</taxon>
        <taxon>rosids</taxon>
        <taxon>fabids</taxon>
        <taxon>Rosales</taxon>
        <taxon>Rosaceae</taxon>
        <taxon>Amygdaloideae</taxon>
        <taxon>Amygdaleae</taxon>
        <taxon>Prunus</taxon>
    </lineage>
</organism>
<protein>
    <submittedName>
        <fullName evidence="1">Zinc finger C3HC4-type RING finger family protein</fullName>
    </submittedName>
</protein>
<dbReference type="AlphaFoldDB" id="A0A4Y1QZU5"/>
<evidence type="ECO:0000313" key="1">
    <source>
        <dbReference type="EMBL" id="BBG97375.1"/>
    </source>
</evidence>
<dbReference type="EMBL" id="AP019298">
    <property type="protein sequence ID" value="BBG97375.1"/>
    <property type="molecule type" value="Genomic_DNA"/>
</dbReference>